<organism evidence="3 4">
    <name type="scientific">Frankliniella occidentalis</name>
    <name type="common">Western flower thrips</name>
    <name type="synonym">Euthrips occidentalis</name>
    <dbReference type="NCBI Taxonomy" id="133901"/>
    <lineage>
        <taxon>Eukaryota</taxon>
        <taxon>Metazoa</taxon>
        <taxon>Ecdysozoa</taxon>
        <taxon>Arthropoda</taxon>
        <taxon>Hexapoda</taxon>
        <taxon>Insecta</taxon>
        <taxon>Pterygota</taxon>
        <taxon>Neoptera</taxon>
        <taxon>Paraneoptera</taxon>
        <taxon>Thysanoptera</taxon>
        <taxon>Terebrantia</taxon>
        <taxon>Thripoidea</taxon>
        <taxon>Thripidae</taxon>
        <taxon>Frankliniella</taxon>
    </lineage>
</organism>
<protein>
    <submittedName>
        <fullName evidence="4">Uncharacterized protein LOC127751796</fullName>
    </submittedName>
</protein>
<gene>
    <name evidence="4" type="primary">LOC127751796</name>
</gene>
<name>A0A9C6XA11_FRAOC</name>
<reference evidence="4" key="1">
    <citation type="submission" date="2025-08" db="UniProtKB">
        <authorList>
            <consortium name="RefSeq"/>
        </authorList>
    </citation>
    <scope>IDENTIFICATION</scope>
    <source>
        <tissue evidence="4">Whole organism</tissue>
    </source>
</reference>
<dbReference type="Pfam" id="PF21788">
    <property type="entry name" value="TNP-like_GBD"/>
    <property type="match status" value="1"/>
</dbReference>
<evidence type="ECO:0000259" key="1">
    <source>
        <dbReference type="Pfam" id="PF21787"/>
    </source>
</evidence>
<dbReference type="KEGG" id="foc:127751796"/>
<sequence>MTKMQRLFWEMQCKSLSCKSASGMRWHPMMVRLAIRLESKGPGCYDEFRKIVHFPCKTTLQDYTHINPEHLGIRSDNIDKLVKNMPEHGKGNYVSLMFDEMTIREGVVFDSKSGQLIGYTNLDEVEAEIERLDSNNSFHKPKLAKKVLVFMAKNITGGKSLKEAVAIYAVTSATADQIYRRTWAVIEELENRSVKVLCLVCDGATTNRSFFKMMQHPDADGTRPPFSTKNIFSGDEDRDLFFISDAPHLIKCLRNNFYSHNLWKNGQEISWSSITALYERSKKETLRRCCKLTKGHVELDNFPKIKVFFAALVMSEAVASELQLVDPVSFRETINFIKLMDNFSDCLNGRPSLQGKQSFNPEFNPYNDMNDSRFQFLQDVLTYFDYWKEEVMSRPRNFKKANRKSMTITDETRNGIYITVNGFTGAVRHLLSKGINYVNGRDFNQDDLEQYFGHQKGIGRQSNNPVLKQVLQNDTKISLGNQLAVVVKKNAYTKIGPMIGEDLDTTPLKQRKRTRP</sequence>
<evidence type="ECO:0000313" key="3">
    <source>
        <dbReference type="Proteomes" id="UP000504606"/>
    </source>
</evidence>
<feature type="domain" description="Transposable element P transposase-like RNase H" evidence="1">
    <location>
        <begin position="72"/>
        <end position="214"/>
    </location>
</feature>
<dbReference type="GeneID" id="127751796"/>
<dbReference type="RefSeq" id="XP_052131837.1">
    <property type="nucleotide sequence ID" value="XM_052275877.1"/>
</dbReference>
<dbReference type="Pfam" id="PF21787">
    <property type="entry name" value="TNP-like_RNaseH_N"/>
    <property type="match status" value="1"/>
</dbReference>
<keyword evidence="3" id="KW-1185">Reference proteome</keyword>
<dbReference type="InterPro" id="IPR048366">
    <property type="entry name" value="TNP-like_GBD"/>
</dbReference>
<evidence type="ECO:0000259" key="2">
    <source>
        <dbReference type="Pfam" id="PF21788"/>
    </source>
</evidence>
<feature type="domain" description="Transposable element P transposase-like GTP-binding insertion" evidence="2">
    <location>
        <begin position="248"/>
        <end position="354"/>
    </location>
</feature>
<dbReference type="OrthoDB" id="8190203at2759"/>
<proteinExistence type="predicted"/>
<dbReference type="Proteomes" id="UP000504606">
    <property type="component" value="Unplaced"/>
</dbReference>
<evidence type="ECO:0000313" key="4">
    <source>
        <dbReference type="RefSeq" id="XP_052131837.1"/>
    </source>
</evidence>
<dbReference type="AlphaFoldDB" id="A0A9C6XA11"/>
<accession>A0A9C6XA11</accession>
<dbReference type="InterPro" id="IPR048365">
    <property type="entry name" value="TNP-like_RNaseH_N"/>
</dbReference>